<feature type="region of interest" description="Disordered" evidence="1">
    <location>
        <begin position="24"/>
        <end position="50"/>
    </location>
</feature>
<comment type="caution">
    <text evidence="2">The sequence shown here is derived from an EMBL/GenBank/DDBJ whole genome shotgun (WGS) entry which is preliminary data.</text>
</comment>
<proteinExistence type="predicted"/>
<name>A0A080ZU50_PHYNI</name>
<dbReference type="AlphaFoldDB" id="A0A080ZU50"/>
<dbReference type="EMBL" id="ANJA01002405">
    <property type="protein sequence ID" value="ETO70161.1"/>
    <property type="molecule type" value="Genomic_DNA"/>
</dbReference>
<sequence length="50" mass="5510">MELLVFSPSDDGEETDVLEYADDATKSENEDMLSGTVSVEDLDDDYTTDS</sequence>
<dbReference type="OrthoDB" id="123741at2759"/>
<evidence type="ECO:0000256" key="1">
    <source>
        <dbReference type="SAM" id="MobiDB-lite"/>
    </source>
</evidence>
<protein>
    <submittedName>
        <fullName evidence="2">Uncharacterized protein</fullName>
    </submittedName>
</protein>
<gene>
    <name evidence="2" type="ORF">F444_13336</name>
</gene>
<evidence type="ECO:0000313" key="3">
    <source>
        <dbReference type="Proteomes" id="UP000028582"/>
    </source>
</evidence>
<feature type="compositionally biased region" description="Acidic residues" evidence="1">
    <location>
        <begin position="40"/>
        <end position="50"/>
    </location>
</feature>
<organism evidence="2 3">
    <name type="scientific">Phytophthora nicotianae P1976</name>
    <dbReference type="NCBI Taxonomy" id="1317066"/>
    <lineage>
        <taxon>Eukaryota</taxon>
        <taxon>Sar</taxon>
        <taxon>Stramenopiles</taxon>
        <taxon>Oomycota</taxon>
        <taxon>Peronosporomycetes</taxon>
        <taxon>Peronosporales</taxon>
        <taxon>Peronosporaceae</taxon>
        <taxon>Phytophthora</taxon>
    </lineage>
</organism>
<dbReference type="Proteomes" id="UP000028582">
    <property type="component" value="Unassembled WGS sequence"/>
</dbReference>
<reference evidence="2 3" key="1">
    <citation type="submission" date="2013-11" db="EMBL/GenBank/DDBJ databases">
        <title>The Genome Sequence of Phytophthora parasitica P1976.</title>
        <authorList>
            <consortium name="The Broad Institute Genomics Platform"/>
            <person name="Russ C."/>
            <person name="Tyler B."/>
            <person name="Panabieres F."/>
            <person name="Shan W."/>
            <person name="Tripathy S."/>
            <person name="Grunwald N."/>
            <person name="Machado M."/>
            <person name="Johnson C.S."/>
            <person name="Walker B."/>
            <person name="Young S."/>
            <person name="Zeng Q."/>
            <person name="Gargeya S."/>
            <person name="Fitzgerald M."/>
            <person name="Haas B."/>
            <person name="Abouelleil A."/>
            <person name="Allen A.W."/>
            <person name="Alvarado L."/>
            <person name="Arachchi H.M."/>
            <person name="Berlin A.M."/>
            <person name="Chapman S.B."/>
            <person name="Gainer-Dewar J."/>
            <person name="Goldberg J."/>
            <person name="Griggs A."/>
            <person name="Gujja S."/>
            <person name="Hansen M."/>
            <person name="Howarth C."/>
            <person name="Imamovic A."/>
            <person name="Ireland A."/>
            <person name="Larimer J."/>
            <person name="McCowan C."/>
            <person name="Murphy C."/>
            <person name="Pearson M."/>
            <person name="Poon T.W."/>
            <person name="Priest M."/>
            <person name="Roberts A."/>
            <person name="Saif S."/>
            <person name="Shea T."/>
            <person name="Sisk P."/>
            <person name="Sykes S."/>
            <person name="Wortman J."/>
            <person name="Nusbaum C."/>
            <person name="Birren B."/>
        </authorList>
    </citation>
    <scope>NUCLEOTIDE SEQUENCE [LARGE SCALE GENOMIC DNA]</scope>
    <source>
        <strain evidence="2 3">P1976</strain>
    </source>
</reference>
<accession>A0A080ZU50</accession>
<evidence type="ECO:0000313" key="2">
    <source>
        <dbReference type="EMBL" id="ETO70161.1"/>
    </source>
</evidence>